<gene>
    <name evidence="1" type="ORF">O3G_MSEX015316</name>
</gene>
<reference evidence="1" key="1">
    <citation type="journal article" date="2016" name="Insect Biochem. Mol. Biol.">
        <title>Multifaceted biological insights from a draft genome sequence of the tobacco hornworm moth, Manduca sexta.</title>
        <authorList>
            <person name="Kanost M.R."/>
            <person name="Arrese E.L."/>
            <person name="Cao X."/>
            <person name="Chen Y.R."/>
            <person name="Chellapilla S."/>
            <person name="Goldsmith M.R."/>
            <person name="Grosse-Wilde E."/>
            <person name="Heckel D.G."/>
            <person name="Herndon N."/>
            <person name="Jiang H."/>
            <person name="Papanicolaou A."/>
            <person name="Qu J."/>
            <person name="Soulages J.L."/>
            <person name="Vogel H."/>
            <person name="Walters J."/>
            <person name="Waterhouse R.M."/>
            <person name="Ahn S.J."/>
            <person name="Almeida F.C."/>
            <person name="An C."/>
            <person name="Aqrawi P."/>
            <person name="Bretschneider A."/>
            <person name="Bryant W.B."/>
            <person name="Bucks S."/>
            <person name="Chao H."/>
            <person name="Chevignon G."/>
            <person name="Christen J.M."/>
            <person name="Clarke D.F."/>
            <person name="Dittmer N.T."/>
            <person name="Ferguson L.C.F."/>
            <person name="Garavelou S."/>
            <person name="Gordon K.H.J."/>
            <person name="Gunaratna R.T."/>
            <person name="Han Y."/>
            <person name="Hauser F."/>
            <person name="He Y."/>
            <person name="Heidel-Fischer H."/>
            <person name="Hirsh A."/>
            <person name="Hu Y."/>
            <person name="Jiang H."/>
            <person name="Kalra D."/>
            <person name="Klinner C."/>
            <person name="Konig C."/>
            <person name="Kovar C."/>
            <person name="Kroll A.R."/>
            <person name="Kuwar S.S."/>
            <person name="Lee S.L."/>
            <person name="Lehman R."/>
            <person name="Li K."/>
            <person name="Li Z."/>
            <person name="Liang H."/>
            <person name="Lovelace S."/>
            <person name="Lu Z."/>
            <person name="Mansfield J.H."/>
            <person name="McCulloch K.J."/>
            <person name="Mathew T."/>
            <person name="Morton B."/>
            <person name="Muzny D.M."/>
            <person name="Neunemann D."/>
            <person name="Ongeri F."/>
            <person name="Pauchet Y."/>
            <person name="Pu L.L."/>
            <person name="Pyrousis I."/>
            <person name="Rao X.J."/>
            <person name="Redding A."/>
            <person name="Roesel C."/>
            <person name="Sanchez-Gracia A."/>
            <person name="Schaack S."/>
            <person name="Shukla A."/>
            <person name="Tetreau G."/>
            <person name="Wang Y."/>
            <person name="Xiong G.H."/>
            <person name="Traut W."/>
            <person name="Walsh T.K."/>
            <person name="Worley K.C."/>
            <person name="Wu D."/>
            <person name="Wu W."/>
            <person name="Wu Y.Q."/>
            <person name="Zhang X."/>
            <person name="Zou Z."/>
            <person name="Zucker H."/>
            <person name="Briscoe A.D."/>
            <person name="Burmester T."/>
            <person name="Clem R.J."/>
            <person name="Feyereisen R."/>
            <person name="Grimmelikhuijzen C.J.P."/>
            <person name="Hamodrakas S.J."/>
            <person name="Hansson B.S."/>
            <person name="Huguet E."/>
            <person name="Jermiin L.S."/>
            <person name="Lan Q."/>
            <person name="Lehman H.K."/>
            <person name="Lorenzen M."/>
            <person name="Merzendorfer H."/>
            <person name="Michalopoulos I."/>
            <person name="Morton D.B."/>
            <person name="Muthukrishnan S."/>
            <person name="Oakeshott J.G."/>
            <person name="Palmer W."/>
            <person name="Park Y."/>
            <person name="Passarelli A.L."/>
            <person name="Rozas J."/>
            <person name="Schwartz L.M."/>
            <person name="Smith W."/>
            <person name="Southgate A."/>
            <person name="Vilcinskas A."/>
            <person name="Vogt R."/>
            <person name="Wang P."/>
            <person name="Werren J."/>
            <person name="Yu X.Q."/>
            <person name="Zhou J.J."/>
            <person name="Brown S.J."/>
            <person name="Scherer S.E."/>
            <person name="Richards S."/>
            <person name="Blissard G.W."/>
        </authorList>
    </citation>
    <scope>NUCLEOTIDE SEQUENCE</scope>
</reference>
<proteinExistence type="predicted"/>
<organism evidence="1 2">
    <name type="scientific">Manduca sexta</name>
    <name type="common">Tobacco hawkmoth</name>
    <name type="synonym">Tobacco hornworm</name>
    <dbReference type="NCBI Taxonomy" id="7130"/>
    <lineage>
        <taxon>Eukaryota</taxon>
        <taxon>Metazoa</taxon>
        <taxon>Ecdysozoa</taxon>
        <taxon>Arthropoda</taxon>
        <taxon>Hexapoda</taxon>
        <taxon>Insecta</taxon>
        <taxon>Pterygota</taxon>
        <taxon>Neoptera</taxon>
        <taxon>Endopterygota</taxon>
        <taxon>Lepidoptera</taxon>
        <taxon>Glossata</taxon>
        <taxon>Ditrysia</taxon>
        <taxon>Bombycoidea</taxon>
        <taxon>Sphingidae</taxon>
        <taxon>Sphinginae</taxon>
        <taxon>Sphingini</taxon>
        <taxon>Manduca</taxon>
    </lineage>
</organism>
<keyword evidence="2" id="KW-1185">Reference proteome</keyword>
<dbReference type="AlphaFoldDB" id="A0A921ZWT4"/>
<evidence type="ECO:0000313" key="1">
    <source>
        <dbReference type="EMBL" id="KAG6465687.1"/>
    </source>
</evidence>
<name>A0A921ZWT4_MANSE</name>
<evidence type="ECO:0000313" key="2">
    <source>
        <dbReference type="Proteomes" id="UP000791440"/>
    </source>
</evidence>
<reference evidence="1" key="2">
    <citation type="submission" date="2020-12" db="EMBL/GenBank/DDBJ databases">
        <authorList>
            <person name="Kanost M."/>
        </authorList>
    </citation>
    <scope>NUCLEOTIDE SEQUENCE</scope>
</reference>
<protein>
    <submittedName>
        <fullName evidence="1">Uncharacterized protein</fullName>
    </submittedName>
</protein>
<dbReference type="Proteomes" id="UP000791440">
    <property type="component" value="Unassembled WGS sequence"/>
</dbReference>
<accession>A0A921ZWT4</accession>
<sequence>MRDYFTRPLKTQDIPLDIREFENMMIRKHGTMPIFLLFKKSASSELPIEKFDENGMIFLTPPKRNKDRGLIRMINEILKDKEVRNNFIRKYGDEGVKIPTTKFEFTDLVS</sequence>
<dbReference type="EMBL" id="JH669652">
    <property type="protein sequence ID" value="KAG6465687.1"/>
    <property type="molecule type" value="Genomic_DNA"/>
</dbReference>
<comment type="caution">
    <text evidence="1">The sequence shown here is derived from an EMBL/GenBank/DDBJ whole genome shotgun (WGS) entry which is preliminary data.</text>
</comment>